<evidence type="ECO:0000313" key="3">
    <source>
        <dbReference type="EMBL" id="AOM78398.1"/>
    </source>
</evidence>
<feature type="signal peptide" evidence="2">
    <location>
        <begin position="1"/>
        <end position="19"/>
    </location>
</feature>
<protein>
    <recommendedName>
        <fullName evidence="5">DKNYY family protein</fullName>
    </recommendedName>
</protein>
<dbReference type="KEGG" id="psty:BFS30_15160"/>
<gene>
    <name evidence="3" type="ORF">BFS30_15160</name>
</gene>
<keyword evidence="4" id="KW-1185">Reference proteome</keyword>
<dbReference type="Proteomes" id="UP000094313">
    <property type="component" value="Chromosome"/>
</dbReference>
<evidence type="ECO:0000256" key="2">
    <source>
        <dbReference type="SAM" id="SignalP"/>
    </source>
</evidence>
<feature type="region of interest" description="Disordered" evidence="1">
    <location>
        <begin position="337"/>
        <end position="364"/>
    </location>
</feature>
<organism evidence="3 4">
    <name type="scientific">Pedobacter steynii</name>
    <dbReference type="NCBI Taxonomy" id="430522"/>
    <lineage>
        <taxon>Bacteria</taxon>
        <taxon>Pseudomonadati</taxon>
        <taxon>Bacteroidota</taxon>
        <taxon>Sphingobacteriia</taxon>
        <taxon>Sphingobacteriales</taxon>
        <taxon>Sphingobacteriaceae</taxon>
        <taxon>Pedobacter</taxon>
    </lineage>
</organism>
<reference evidence="3 4" key="1">
    <citation type="submission" date="2016-08" db="EMBL/GenBank/DDBJ databases">
        <authorList>
            <person name="Seilhamer J.J."/>
        </authorList>
    </citation>
    <scope>NUCLEOTIDE SEQUENCE [LARGE SCALE GENOMIC DNA]</scope>
    <source>
        <strain evidence="3 4">DX4</strain>
    </source>
</reference>
<accession>A0A1D7QIA1</accession>
<evidence type="ECO:0008006" key="5">
    <source>
        <dbReference type="Google" id="ProtNLM"/>
    </source>
</evidence>
<dbReference type="EMBL" id="CP017141">
    <property type="protein sequence ID" value="AOM78398.1"/>
    <property type="molecule type" value="Genomic_DNA"/>
</dbReference>
<sequence>MKRFIILGITLFLMTSGFAQQKNKDPRYKELSGQYGRSTEGVCLFDDGTFLMYGYATAIFGSYGFEKDNVLFYPDKQELFTIYACRNKGIGDSTRMNFLGFERGGENFVKIGKDSIKRVFNKDANCFDAPFVYKTQNTPGRITLYNILKESSGEQVRNTWSYLINKGDNDFILIYNEPDQDYKNFGAVISGNEKGVTLKLSAFSSEQGIVKQRADKNQKQWQEVLQMKAEYDLSKKNKDVVFANKHYQSFPEPDNSYLYNKVSDQYTSKLASENEEYYRQNQYNDNRYLRKYVRLQPQRMDSSDMAKNEITASSIFFTVCGEGAEKSYHYDGFQKYKEKEEQPAPMPSTAVPVPPLPVKKKNNR</sequence>
<name>A0A1D7QIA1_9SPHI</name>
<proteinExistence type="predicted"/>
<evidence type="ECO:0000313" key="4">
    <source>
        <dbReference type="Proteomes" id="UP000094313"/>
    </source>
</evidence>
<keyword evidence="2" id="KW-0732">Signal</keyword>
<dbReference type="AlphaFoldDB" id="A0A1D7QIA1"/>
<evidence type="ECO:0000256" key="1">
    <source>
        <dbReference type="SAM" id="MobiDB-lite"/>
    </source>
</evidence>
<feature type="chain" id="PRO_5009098639" description="DKNYY family protein" evidence="2">
    <location>
        <begin position="20"/>
        <end position="364"/>
    </location>
</feature>